<keyword evidence="1" id="KW-1133">Transmembrane helix</keyword>
<evidence type="ECO:0000256" key="1">
    <source>
        <dbReference type="SAM" id="Phobius"/>
    </source>
</evidence>
<dbReference type="Proteomes" id="UP000663855">
    <property type="component" value="Unassembled WGS sequence"/>
</dbReference>
<accession>A0A814K451</accession>
<organism evidence="2 5">
    <name type="scientific">Rotaria magnacalcarata</name>
    <dbReference type="NCBI Taxonomy" id="392030"/>
    <lineage>
        <taxon>Eukaryota</taxon>
        <taxon>Metazoa</taxon>
        <taxon>Spiralia</taxon>
        <taxon>Gnathifera</taxon>
        <taxon>Rotifera</taxon>
        <taxon>Eurotatoria</taxon>
        <taxon>Bdelloidea</taxon>
        <taxon>Philodinida</taxon>
        <taxon>Philodinidae</taxon>
        <taxon>Rotaria</taxon>
    </lineage>
</organism>
<dbReference type="AlphaFoldDB" id="A0A814K451"/>
<evidence type="ECO:0000313" key="3">
    <source>
        <dbReference type="EMBL" id="CAF3967226.1"/>
    </source>
</evidence>
<name>A0A814K451_9BILA</name>
<dbReference type="EMBL" id="CAJOBI010003399">
    <property type="protein sequence ID" value="CAF3967226.1"/>
    <property type="molecule type" value="Genomic_DNA"/>
</dbReference>
<comment type="caution">
    <text evidence="2">The sequence shown here is derived from an EMBL/GenBank/DDBJ whole genome shotgun (WGS) entry which is preliminary data.</text>
</comment>
<keyword evidence="1" id="KW-0812">Transmembrane</keyword>
<dbReference type="Proteomes" id="UP000681967">
    <property type="component" value="Unassembled WGS sequence"/>
</dbReference>
<evidence type="ECO:0000313" key="5">
    <source>
        <dbReference type="Proteomes" id="UP000663855"/>
    </source>
</evidence>
<sequence>MDGTFCTTLPNFEQVFIIQPIVHGTCIPVMCALRPDGKAITYVYLFYILFATAKRILSVIRQTMTLALVLEQYVSSLFTVREQELSDSERDELAGLFKYFNDHWMHRIFIDSIRKEVSTVHDLITQVNTGMQSRTK</sequence>
<feature type="transmembrane region" description="Helical" evidence="1">
    <location>
        <begin position="39"/>
        <end position="57"/>
    </location>
</feature>
<proteinExistence type="predicted"/>
<dbReference type="Proteomes" id="UP000676336">
    <property type="component" value="Unassembled WGS sequence"/>
</dbReference>
<keyword evidence="1" id="KW-0472">Membrane</keyword>
<dbReference type="EMBL" id="CAJOBH010008541">
    <property type="protein sequence ID" value="CAF4116123.1"/>
    <property type="molecule type" value="Genomic_DNA"/>
</dbReference>
<gene>
    <name evidence="4" type="ORF">BYL167_LOCUS19837</name>
    <name evidence="2" type="ORF">CJN711_LOCUS4522</name>
    <name evidence="3" type="ORF">SMN809_LOCUS10124</name>
</gene>
<evidence type="ECO:0000313" key="4">
    <source>
        <dbReference type="EMBL" id="CAF4116123.1"/>
    </source>
</evidence>
<reference evidence="2" key="1">
    <citation type="submission" date="2021-02" db="EMBL/GenBank/DDBJ databases">
        <authorList>
            <person name="Nowell W R."/>
        </authorList>
    </citation>
    <scope>NUCLEOTIDE SEQUENCE</scope>
</reference>
<dbReference type="EMBL" id="CAJNOV010001033">
    <property type="protein sequence ID" value="CAF1046298.1"/>
    <property type="molecule type" value="Genomic_DNA"/>
</dbReference>
<protein>
    <submittedName>
        <fullName evidence="2">Uncharacterized protein</fullName>
    </submittedName>
</protein>
<evidence type="ECO:0000313" key="2">
    <source>
        <dbReference type="EMBL" id="CAF1046298.1"/>
    </source>
</evidence>